<dbReference type="Proteomes" id="UP000076404">
    <property type="component" value="Chromosome"/>
</dbReference>
<accession>A0A143BPA3</accession>
<evidence type="ECO:0000313" key="1">
    <source>
        <dbReference type="EMBL" id="AMW06392.1"/>
    </source>
</evidence>
<dbReference type="RefSeq" id="WP_053333828.1">
    <property type="nucleotide sequence ID" value="NZ_CP011454.1"/>
</dbReference>
<reference evidence="1 2" key="1">
    <citation type="journal article" date="2014" name="Proc. Natl. Acad. Sci. U.S.A.">
        <title>Functional type 2 photosynthetic reaction centers found in the rare bacterial phylum Gemmatimonadetes.</title>
        <authorList>
            <person name="Zeng Y."/>
            <person name="Feng F."/>
            <person name="Medova H."/>
            <person name="Dean J."/>
            <person name="Koblizek M."/>
        </authorList>
    </citation>
    <scope>NUCLEOTIDE SEQUENCE [LARGE SCALE GENOMIC DNA]</scope>
    <source>
        <strain evidence="1 2">AP64</strain>
    </source>
</reference>
<dbReference type="InterPro" id="IPR046032">
    <property type="entry name" value="DUF5990"/>
</dbReference>
<dbReference type="Pfam" id="PF19452">
    <property type="entry name" value="DUF5990"/>
    <property type="match status" value="1"/>
</dbReference>
<organism evidence="1 2">
    <name type="scientific">Gemmatimonas phototrophica</name>
    <dbReference type="NCBI Taxonomy" id="1379270"/>
    <lineage>
        <taxon>Bacteria</taxon>
        <taxon>Pseudomonadati</taxon>
        <taxon>Gemmatimonadota</taxon>
        <taxon>Gemmatimonadia</taxon>
        <taxon>Gemmatimonadales</taxon>
        <taxon>Gemmatimonadaceae</taxon>
        <taxon>Gemmatimonas</taxon>
    </lineage>
</organism>
<dbReference type="eggNOG" id="ENOG50329J0">
    <property type="taxonomic scope" value="Bacteria"/>
</dbReference>
<gene>
    <name evidence="1" type="ORF">GEMMAAP_19560</name>
</gene>
<dbReference type="STRING" id="1379270.GEMMAAP_19560"/>
<evidence type="ECO:0000313" key="2">
    <source>
        <dbReference type="Proteomes" id="UP000076404"/>
    </source>
</evidence>
<name>A0A143BPA3_9BACT</name>
<sequence length="146" mass="15376">MTASELVVRIRVESPPPDVAWALQLGRTELSPPTRCSPHLEFEASVRVVVGTNGELDFRGPAVQGPRAGRFIYLTSGTRAGQFGSCWDRRAKVSLEGLRPLLAQRFGDTSGTMGVASIAGTSRDGGPACASVPLLGVGWSVVPRTG</sequence>
<keyword evidence="2" id="KW-1185">Reference proteome</keyword>
<dbReference type="KEGG" id="gph:GEMMAAP_19560"/>
<protein>
    <submittedName>
        <fullName evidence="1">Uncharacterized protein</fullName>
    </submittedName>
</protein>
<dbReference type="EMBL" id="CP011454">
    <property type="protein sequence ID" value="AMW06392.1"/>
    <property type="molecule type" value="Genomic_DNA"/>
</dbReference>
<proteinExistence type="predicted"/>
<dbReference type="AlphaFoldDB" id="A0A143BPA3"/>
<reference evidence="1 2" key="2">
    <citation type="journal article" date="2016" name="Environ. Microbiol. Rep.">
        <title>Metagenomic evidence for the presence of phototrophic Gemmatimonadetes bacteria in diverse environments.</title>
        <authorList>
            <person name="Zeng Y."/>
            <person name="Baumbach J."/>
            <person name="Barbosa E.G."/>
            <person name="Azevedo V."/>
            <person name="Zhang C."/>
            <person name="Koblizek M."/>
        </authorList>
    </citation>
    <scope>NUCLEOTIDE SEQUENCE [LARGE SCALE GENOMIC DNA]</scope>
    <source>
        <strain evidence="1 2">AP64</strain>
    </source>
</reference>